<accession>A0A3A1YBL9</accession>
<feature type="transmembrane region" description="Helical" evidence="6">
    <location>
        <begin position="172"/>
        <end position="198"/>
    </location>
</feature>
<feature type="transmembrane region" description="Helical" evidence="6">
    <location>
        <begin position="210"/>
        <end position="234"/>
    </location>
</feature>
<evidence type="ECO:0000256" key="5">
    <source>
        <dbReference type="ARBA" id="ARBA00023136"/>
    </source>
</evidence>
<dbReference type="RefSeq" id="WP_119524708.1">
    <property type="nucleotide sequence ID" value="NZ_NRHC01000028.1"/>
</dbReference>
<feature type="transmembrane region" description="Helical" evidence="6">
    <location>
        <begin position="70"/>
        <end position="90"/>
    </location>
</feature>
<evidence type="ECO:0008006" key="9">
    <source>
        <dbReference type="Google" id="ProtNLM"/>
    </source>
</evidence>
<feature type="transmembrane region" description="Helical" evidence="6">
    <location>
        <begin position="6"/>
        <end position="25"/>
    </location>
</feature>
<dbReference type="GO" id="GO:0015171">
    <property type="term" value="F:amino acid transmembrane transporter activity"/>
    <property type="evidence" value="ECO:0007669"/>
    <property type="project" value="TreeGrafter"/>
</dbReference>
<dbReference type="EMBL" id="NRHC01000028">
    <property type="protein sequence ID" value="RIY33604.1"/>
    <property type="molecule type" value="Genomic_DNA"/>
</dbReference>
<comment type="caution">
    <text evidence="7">The sequence shown here is derived from an EMBL/GenBank/DDBJ whole genome shotgun (WGS) entry which is preliminary data.</text>
</comment>
<proteinExistence type="predicted"/>
<reference evidence="7 8" key="1">
    <citation type="submission" date="2017-08" db="EMBL/GenBank/DDBJ databases">
        <title>Reclassification of Bisgaard taxon 37 and 44.</title>
        <authorList>
            <person name="Christensen H."/>
        </authorList>
    </citation>
    <scope>NUCLEOTIDE SEQUENCE [LARGE SCALE GENOMIC DNA]</scope>
    <source>
        <strain evidence="7 8">B96_3</strain>
    </source>
</reference>
<protein>
    <recommendedName>
        <fullName evidence="9">Threonine/homoserine/homoserine lactone efflux protein</fullName>
    </recommendedName>
</protein>
<name>A0A3A1YBL9_9GAMM</name>
<keyword evidence="2" id="KW-1003">Cell membrane</keyword>
<dbReference type="OrthoDB" id="581870at2"/>
<keyword evidence="8" id="KW-1185">Reference proteome</keyword>
<dbReference type="InterPro" id="IPR001123">
    <property type="entry name" value="LeuE-type"/>
</dbReference>
<comment type="subcellular location">
    <subcellularLocation>
        <location evidence="1">Cell membrane</location>
        <topology evidence="1">Multi-pass membrane protein</topology>
    </subcellularLocation>
</comment>
<dbReference type="GO" id="GO:0005886">
    <property type="term" value="C:plasma membrane"/>
    <property type="evidence" value="ECO:0007669"/>
    <property type="project" value="UniProtKB-SubCell"/>
</dbReference>
<feature type="transmembrane region" description="Helical" evidence="6">
    <location>
        <begin position="137"/>
        <end position="160"/>
    </location>
</feature>
<keyword evidence="4 6" id="KW-1133">Transmembrane helix</keyword>
<evidence type="ECO:0000256" key="4">
    <source>
        <dbReference type="ARBA" id="ARBA00022989"/>
    </source>
</evidence>
<feature type="transmembrane region" description="Helical" evidence="6">
    <location>
        <begin position="37"/>
        <end position="64"/>
    </location>
</feature>
<sequence>MSYELLSTWILVVMVGNALPGPDFFCISSVSLRSRRLGLLTALGLQTGVLTHSIVSYFFSIAIATYNYTLFEIIQFIGSCYLLYIAYLILSSALKRRRELNNLYAQAKVEGKDLAQIDKDIQIQAANSMSGFKAYRLGLFTNLLNPKCFIFMATVLPQFVDASESFSLDLQMFILYAVNLALGIIHWTVVAFLVSYLADKFSSASFRIKLELVGGVCLLIIAGALFVHLAWWFIEMY</sequence>
<gene>
    <name evidence="7" type="ORF">CKF54_02475</name>
</gene>
<evidence type="ECO:0000313" key="7">
    <source>
        <dbReference type="EMBL" id="RIY33604.1"/>
    </source>
</evidence>
<dbReference type="PANTHER" id="PTHR30086">
    <property type="entry name" value="ARGININE EXPORTER PROTEIN ARGO"/>
    <property type="match status" value="1"/>
</dbReference>
<evidence type="ECO:0000256" key="1">
    <source>
        <dbReference type="ARBA" id="ARBA00004651"/>
    </source>
</evidence>
<evidence type="ECO:0000256" key="6">
    <source>
        <dbReference type="SAM" id="Phobius"/>
    </source>
</evidence>
<evidence type="ECO:0000313" key="8">
    <source>
        <dbReference type="Proteomes" id="UP000265691"/>
    </source>
</evidence>
<keyword evidence="3 6" id="KW-0812">Transmembrane</keyword>
<keyword evidence="5 6" id="KW-0472">Membrane</keyword>
<dbReference type="Proteomes" id="UP000265691">
    <property type="component" value="Unassembled WGS sequence"/>
</dbReference>
<evidence type="ECO:0000256" key="2">
    <source>
        <dbReference type="ARBA" id="ARBA00022475"/>
    </source>
</evidence>
<evidence type="ECO:0000256" key="3">
    <source>
        <dbReference type="ARBA" id="ARBA00022692"/>
    </source>
</evidence>
<dbReference type="PANTHER" id="PTHR30086:SF20">
    <property type="entry name" value="ARGININE EXPORTER PROTEIN ARGO-RELATED"/>
    <property type="match status" value="1"/>
</dbReference>
<dbReference type="AlphaFoldDB" id="A0A3A1YBL9"/>
<dbReference type="Pfam" id="PF01810">
    <property type="entry name" value="LysE"/>
    <property type="match status" value="1"/>
</dbReference>
<organism evidence="7 8">
    <name type="scientific">Psittacicella hinzii</name>
    <dbReference type="NCBI Taxonomy" id="2028575"/>
    <lineage>
        <taxon>Bacteria</taxon>
        <taxon>Pseudomonadati</taxon>
        <taxon>Pseudomonadota</taxon>
        <taxon>Gammaproteobacteria</taxon>
        <taxon>Pasteurellales</taxon>
        <taxon>Psittacicellaceae</taxon>
        <taxon>Psittacicella</taxon>
    </lineage>
</organism>